<keyword evidence="2" id="KW-0732">Signal</keyword>
<dbReference type="SUPFAM" id="SSF48452">
    <property type="entry name" value="TPR-like"/>
    <property type="match status" value="1"/>
</dbReference>
<dbReference type="RefSeq" id="WP_311656521.1">
    <property type="nucleotide sequence ID" value="NZ_JAVRHY010000001.1"/>
</dbReference>
<evidence type="ECO:0000256" key="2">
    <source>
        <dbReference type="SAM" id="SignalP"/>
    </source>
</evidence>
<accession>A0ABU3B6P7</accession>
<dbReference type="Pfam" id="PF14559">
    <property type="entry name" value="TPR_19"/>
    <property type="match status" value="1"/>
</dbReference>
<feature type="signal peptide" evidence="2">
    <location>
        <begin position="1"/>
        <end position="25"/>
    </location>
</feature>
<sequence length="178" mass="18860">MRRLLLPLAVSMGMLWLAGCAPRAAYPPPPPPDSQDTAEPSPSDDQSAEPSQTSDAPAEPAPTLTEVSGPAVVALLDSSEQLARAGNPDRAAAAAERALDVEPRNPFVYQRLAALYLDQGQPEQAETFARKSNSLAGRNPPLRASNWRLIAEARRARGDTVGADAALSRADYYAGQSL</sequence>
<organism evidence="3 4">
    <name type="scientific">Spectribacter acetivorans</name>
    <dbReference type="NCBI Taxonomy" id="3075603"/>
    <lineage>
        <taxon>Bacteria</taxon>
        <taxon>Pseudomonadati</taxon>
        <taxon>Pseudomonadota</taxon>
        <taxon>Gammaproteobacteria</taxon>
        <taxon>Salinisphaerales</taxon>
        <taxon>Salinisphaeraceae</taxon>
        <taxon>Spectribacter</taxon>
    </lineage>
</organism>
<feature type="chain" id="PRO_5046785834" evidence="2">
    <location>
        <begin position="26"/>
        <end position="178"/>
    </location>
</feature>
<gene>
    <name evidence="3" type="ORF">RM531_00680</name>
</gene>
<reference evidence="3 4" key="1">
    <citation type="submission" date="2023-09" db="EMBL/GenBank/DDBJ databases">
        <authorList>
            <person name="Rey-Velasco X."/>
        </authorList>
    </citation>
    <scope>NUCLEOTIDE SEQUENCE [LARGE SCALE GENOMIC DNA]</scope>
    <source>
        <strain evidence="3 4">P385</strain>
    </source>
</reference>
<evidence type="ECO:0000256" key="1">
    <source>
        <dbReference type="SAM" id="MobiDB-lite"/>
    </source>
</evidence>
<comment type="caution">
    <text evidence="3">The sequence shown here is derived from an EMBL/GenBank/DDBJ whole genome shotgun (WGS) entry which is preliminary data.</text>
</comment>
<dbReference type="Gene3D" id="1.25.40.10">
    <property type="entry name" value="Tetratricopeptide repeat domain"/>
    <property type="match status" value="1"/>
</dbReference>
<feature type="compositionally biased region" description="Low complexity" evidence="1">
    <location>
        <begin position="83"/>
        <end position="96"/>
    </location>
</feature>
<dbReference type="InterPro" id="IPR011990">
    <property type="entry name" value="TPR-like_helical_dom_sf"/>
</dbReference>
<evidence type="ECO:0000313" key="4">
    <source>
        <dbReference type="Proteomes" id="UP001259982"/>
    </source>
</evidence>
<dbReference type="PROSITE" id="PS51257">
    <property type="entry name" value="PROKAR_LIPOPROTEIN"/>
    <property type="match status" value="1"/>
</dbReference>
<dbReference type="EMBL" id="JAVRHY010000001">
    <property type="protein sequence ID" value="MDT0616978.1"/>
    <property type="molecule type" value="Genomic_DNA"/>
</dbReference>
<feature type="region of interest" description="Disordered" evidence="1">
    <location>
        <begin position="21"/>
        <end position="100"/>
    </location>
</feature>
<dbReference type="Proteomes" id="UP001259982">
    <property type="component" value="Unassembled WGS sequence"/>
</dbReference>
<evidence type="ECO:0000313" key="3">
    <source>
        <dbReference type="EMBL" id="MDT0616978.1"/>
    </source>
</evidence>
<feature type="compositionally biased region" description="Polar residues" evidence="1">
    <location>
        <begin position="34"/>
        <end position="55"/>
    </location>
</feature>
<name>A0ABU3B6P7_9GAMM</name>
<protein>
    <submittedName>
        <fullName evidence="3">Tetratricopeptide repeat protein</fullName>
    </submittedName>
</protein>
<keyword evidence="4" id="KW-1185">Reference proteome</keyword>
<proteinExistence type="predicted"/>